<dbReference type="AlphaFoldDB" id="A0A7Y9R083"/>
<dbReference type="InterPro" id="IPR011006">
    <property type="entry name" value="CheY-like_superfamily"/>
</dbReference>
<dbReference type="GO" id="GO:0000160">
    <property type="term" value="P:phosphorelay signal transduction system"/>
    <property type="evidence" value="ECO:0007669"/>
    <property type="project" value="InterPro"/>
</dbReference>
<evidence type="ECO:0000259" key="3">
    <source>
        <dbReference type="PROSITE" id="PS50110"/>
    </source>
</evidence>
<dbReference type="InterPro" id="IPR036388">
    <property type="entry name" value="WH-like_DNA-bd_sf"/>
</dbReference>
<sequence>MLPNDPRRPAIEAPRVHVVDDYAEYRDGLLYSLRAEGFEARGYASGEVFLAEPLWLRRGVVTLDIDFDPPGSMNGLQIFNLLLAQRCPMPVIFLTGPHGNDMDLALDQVGLRGRADVHFFSKQAPLDKLKDKIRLFLAREPALRREAEEERRLLQLVLDVLTPAEREVISRVLRGQTNYGIARELNKEEGVVELQRASAMKKLLGDSRSPHLLVELLRPLLDRHGAESLTALAEHELVHRLGLLDPLARDVLMAAVDGRSDTQIARAHGWLDETDRERRHRAVVQGHLDRALALVQADAVRQVRKWLGYFGPCRPSSPSPSPSSP</sequence>
<dbReference type="PROSITE" id="PS50110">
    <property type="entry name" value="RESPONSE_REGULATORY"/>
    <property type="match status" value="1"/>
</dbReference>
<organism evidence="4 5">
    <name type="scientific">Sphaerotilus montanus</name>
    <dbReference type="NCBI Taxonomy" id="522889"/>
    <lineage>
        <taxon>Bacteria</taxon>
        <taxon>Pseudomonadati</taxon>
        <taxon>Pseudomonadota</taxon>
        <taxon>Betaproteobacteria</taxon>
        <taxon>Burkholderiales</taxon>
        <taxon>Sphaerotilaceae</taxon>
        <taxon>Sphaerotilus</taxon>
    </lineage>
</organism>
<gene>
    <name evidence="4" type="ORF">BDD16_001538</name>
</gene>
<evidence type="ECO:0000256" key="2">
    <source>
        <dbReference type="PROSITE-ProRule" id="PRU00169"/>
    </source>
</evidence>
<dbReference type="PANTHER" id="PTHR43214:SF44">
    <property type="entry name" value="TWO-COMPONENT RESPONSE REGULATOR"/>
    <property type="match status" value="1"/>
</dbReference>
<dbReference type="Pfam" id="PF00196">
    <property type="entry name" value="GerE"/>
    <property type="match status" value="1"/>
</dbReference>
<dbReference type="GO" id="GO:0006355">
    <property type="term" value="P:regulation of DNA-templated transcription"/>
    <property type="evidence" value="ECO:0007669"/>
    <property type="project" value="InterPro"/>
</dbReference>
<dbReference type="RefSeq" id="WP_179633433.1">
    <property type="nucleotide sequence ID" value="NZ_CAXYYM010000030.1"/>
</dbReference>
<dbReference type="InterPro" id="IPR000792">
    <property type="entry name" value="Tscrpt_reg_LuxR_C"/>
</dbReference>
<dbReference type="PANTHER" id="PTHR43214">
    <property type="entry name" value="TWO-COMPONENT RESPONSE REGULATOR"/>
    <property type="match status" value="1"/>
</dbReference>
<protein>
    <submittedName>
        <fullName evidence="4">FixJ family two-component response regulator</fullName>
    </submittedName>
</protein>
<dbReference type="Proteomes" id="UP000518288">
    <property type="component" value="Unassembled WGS sequence"/>
</dbReference>
<dbReference type="EMBL" id="JACCFH010000001">
    <property type="protein sequence ID" value="NYG32552.1"/>
    <property type="molecule type" value="Genomic_DNA"/>
</dbReference>
<keyword evidence="5" id="KW-1185">Reference proteome</keyword>
<dbReference type="GO" id="GO:0003677">
    <property type="term" value="F:DNA binding"/>
    <property type="evidence" value="ECO:0007669"/>
    <property type="project" value="UniProtKB-KW"/>
</dbReference>
<dbReference type="InterPro" id="IPR001789">
    <property type="entry name" value="Sig_transdc_resp-reg_receiver"/>
</dbReference>
<feature type="modified residue" description="4-aspartylphosphate" evidence="2">
    <location>
        <position position="64"/>
    </location>
</feature>
<evidence type="ECO:0000313" key="4">
    <source>
        <dbReference type="EMBL" id="NYG32552.1"/>
    </source>
</evidence>
<evidence type="ECO:0000313" key="5">
    <source>
        <dbReference type="Proteomes" id="UP000518288"/>
    </source>
</evidence>
<reference evidence="4 5" key="1">
    <citation type="submission" date="2020-07" db="EMBL/GenBank/DDBJ databases">
        <title>Genomic Encyclopedia of Archaeal and Bacterial Type Strains, Phase II (KMG-II): from individual species to whole genera.</title>
        <authorList>
            <person name="Goeker M."/>
        </authorList>
    </citation>
    <scope>NUCLEOTIDE SEQUENCE [LARGE SCALE GENOMIC DNA]</scope>
    <source>
        <strain evidence="4 5">DSM 21226</strain>
    </source>
</reference>
<feature type="domain" description="Response regulatory" evidence="3">
    <location>
        <begin position="15"/>
        <end position="137"/>
    </location>
</feature>
<dbReference type="InterPro" id="IPR016032">
    <property type="entry name" value="Sig_transdc_resp-reg_C-effctor"/>
</dbReference>
<evidence type="ECO:0000256" key="1">
    <source>
        <dbReference type="ARBA" id="ARBA00023125"/>
    </source>
</evidence>
<name>A0A7Y9R083_9BURK</name>
<dbReference type="SUPFAM" id="SSF46894">
    <property type="entry name" value="C-terminal effector domain of the bipartite response regulators"/>
    <property type="match status" value="1"/>
</dbReference>
<dbReference type="Gene3D" id="1.10.10.10">
    <property type="entry name" value="Winged helix-like DNA-binding domain superfamily/Winged helix DNA-binding domain"/>
    <property type="match status" value="1"/>
</dbReference>
<proteinExistence type="predicted"/>
<accession>A0A7Y9R083</accession>
<dbReference type="SUPFAM" id="SSF52172">
    <property type="entry name" value="CheY-like"/>
    <property type="match status" value="1"/>
</dbReference>
<comment type="caution">
    <text evidence="4">The sequence shown here is derived from an EMBL/GenBank/DDBJ whole genome shotgun (WGS) entry which is preliminary data.</text>
</comment>
<dbReference type="Gene3D" id="3.40.50.2300">
    <property type="match status" value="1"/>
</dbReference>
<keyword evidence="1" id="KW-0238">DNA-binding</keyword>
<dbReference type="InterPro" id="IPR039420">
    <property type="entry name" value="WalR-like"/>
</dbReference>
<keyword evidence="2" id="KW-0597">Phosphoprotein</keyword>
<dbReference type="SMART" id="SM00421">
    <property type="entry name" value="HTH_LUXR"/>
    <property type="match status" value="1"/>
</dbReference>